<dbReference type="KEGG" id="ftj:FTUN_7462"/>
<name>A0A6M5Z0I1_9BACT</name>
<proteinExistence type="predicted"/>
<protein>
    <submittedName>
        <fullName evidence="2">Uncharacterized protein</fullName>
    </submittedName>
</protein>
<evidence type="ECO:0000313" key="2">
    <source>
        <dbReference type="EMBL" id="QJW99839.1"/>
    </source>
</evidence>
<feature type="region of interest" description="Disordered" evidence="1">
    <location>
        <begin position="254"/>
        <end position="280"/>
    </location>
</feature>
<dbReference type="Proteomes" id="UP000503447">
    <property type="component" value="Chromosome"/>
</dbReference>
<feature type="compositionally biased region" description="Polar residues" evidence="1">
    <location>
        <begin position="266"/>
        <end position="280"/>
    </location>
</feature>
<accession>A0A6M5Z0I1</accession>
<dbReference type="RefSeq" id="WP_171474734.1">
    <property type="nucleotide sequence ID" value="NZ_CP053452.2"/>
</dbReference>
<feature type="region of interest" description="Disordered" evidence="1">
    <location>
        <begin position="108"/>
        <end position="127"/>
    </location>
</feature>
<sequence length="280" mass="30261">MTTQQRESGDAPPELIGQYDTPDVRIGDRVYCRFRKGWCQVTGWGTGPIRWPRVQEIGVRGRPGLLVDDALERAVRTESARAVAHWFGVSLKPVSWWRRAFGVDGLAGTPGTRDLQKRKGGPRPAAPRLKAGAARVTRSAVVSARRPAAPPAPVARAGRVGIGGKRQWGTAELAMLGTDLDEVVAAALGRSVAAVTWQRCRRGIAPFRREVTAPRPWPPGEVALLGTDTDEAIALRIRRTVVAVTSKRIAMRVPLRSPAQRGELQTAASPAPSTRTGGRQ</sequence>
<organism evidence="2 3">
    <name type="scientific">Frigoriglobus tundricola</name>
    <dbReference type="NCBI Taxonomy" id="2774151"/>
    <lineage>
        <taxon>Bacteria</taxon>
        <taxon>Pseudomonadati</taxon>
        <taxon>Planctomycetota</taxon>
        <taxon>Planctomycetia</taxon>
        <taxon>Gemmatales</taxon>
        <taxon>Gemmataceae</taxon>
        <taxon>Frigoriglobus</taxon>
    </lineage>
</organism>
<reference evidence="3" key="1">
    <citation type="submission" date="2020-05" db="EMBL/GenBank/DDBJ databases">
        <title>Frigoriglobus tundricola gen. nov., sp. nov., a psychrotolerant cellulolytic planctomycete of the family Gemmataceae with two divergent copies of 16S rRNA gene.</title>
        <authorList>
            <person name="Kulichevskaya I.S."/>
            <person name="Ivanova A.A."/>
            <person name="Naumoff D.G."/>
            <person name="Beletsky A.V."/>
            <person name="Rijpstra W.I.C."/>
            <person name="Sinninghe Damste J.S."/>
            <person name="Mardanov A.V."/>
            <person name="Ravin N.V."/>
            <person name="Dedysh S.N."/>
        </authorList>
    </citation>
    <scope>NUCLEOTIDE SEQUENCE [LARGE SCALE GENOMIC DNA]</scope>
    <source>
        <strain evidence="3">PL17</strain>
    </source>
</reference>
<evidence type="ECO:0000256" key="1">
    <source>
        <dbReference type="SAM" id="MobiDB-lite"/>
    </source>
</evidence>
<gene>
    <name evidence="2" type="ORF">FTUN_7462</name>
</gene>
<dbReference type="AlphaFoldDB" id="A0A6M5Z0I1"/>
<keyword evidence="3" id="KW-1185">Reference proteome</keyword>
<dbReference type="EMBL" id="CP053452">
    <property type="protein sequence ID" value="QJW99839.1"/>
    <property type="molecule type" value="Genomic_DNA"/>
</dbReference>
<evidence type="ECO:0000313" key="3">
    <source>
        <dbReference type="Proteomes" id="UP000503447"/>
    </source>
</evidence>